<dbReference type="InterPro" id="IPR036013">
    <property type="entry name" value="Band_7/SPFH_dom_sf"/>
</dbReference>
<dbReference type="PANTHER" id="PTHR43327:SF2">
    <property type="entry name" value="MODULATOR OF FTSH PROTEASE HFLK"/>
    <property type="match status" value="1"/>
</dbReference>
<evidence type="ECO:0000256" key="5">
    <source>
        <dbReference type="ARBA" id="ARBA00023136"/>
    </source>
</evidence>
<dbReference type="Proteomes" id="UP000095347">
    <property type="component" value="Unassembled WGS sequence"/>
</dbReference>
<comment type="subunit">
    <text evidence="6">HflC and HflK may interact to form a multimeric complex.</text>
</comment>
<gene>
    <name evidence="10" type="ORF">BEN30_08080</name>
</gene>
<dbReference type="CDD" id="cd03404">
    <property type="entry name" value="SPFH_HflK"/>
    <property type="match status" value="1"/>
</dbReference>
<evidence type="ECO:0000256" key="1">
    <source>
        <dbReference type="ARBA" id="ARBA00004167"/>
    </source>
</evidence>
<feature type="domain" description="Band 7" evidence="9">
    <location>
        <begin position="78"/>
        <end position="263"/>
    </location>
</feature>
<dbReference type="PANTHER" id="PTHR43327">
    <property type="entry name" value="STOMATIN-LIKE PROTEIN 2, MITOCHONDRIAL"/>
    <property type="match status" value="1"/>
</dbReference>
<keyword evidence="11" id="KW-1185">Reference proteome</keyword>
<dbReference type="STRING" id="28181.BEN30_08080"/>
<proteinExistence type="inferred from homology"/>
<dbReference type="EMBL" id="MCGG01000019">
    <property type="protein sequence ID" value="OEJ67837.1"/>
    <property type="molecule type" value="Genomic_DNA"/>
</dbReference>
<comment type="function">
    <text evidence="6">HflC and HflK could encode or regulate a protease.</text>
</comment>
<protein>
    <recommendedName>
        <fullName evidence="6">Protein HflK</fullName>
    </recommendedName>
</protein>
<comment type="subcellular location">
    <subcellularLocation>
        <location evidence="1">Membrane</location>
        <topology evidence="1">Single-pass membrane protein</topology>
    </subcellularLocation>
</comment>
<evidence type="ECO:0000256" key="7">
    <source>
        <dbReference type="SAM" id="Coils"/>
    </source>
</evidence>
<keyword evidence="3" id="KW-0812">Transmembrane</keyword>
<reference evidence="11" key="1">
    <citation type="submission" date="2016-07" db="EMBL/GenBank/DDBJ databases">
        <authorList>
            <person name="Florea S."/>
            <person name="Webb J.S."/>
            <person name="Jaromczyk J."/>
            <person name="Schardl C.L."/>
        </authorList>
    </citation>
    <scope>NUCLEOTIDE SEQUENCE [LARGE SCALE GENOMIC DNA]</scope>
    <source>
        <strain evidence="11">MV-1</strain>
    </source>
</reference>
<feature type="coiled-coil region" evidence="7">
    <location>
        <begin position="255"/>
        <end position="282"/>
    </location>
</feature>
<comment type="caution">
    <text evidence="10">The sequence shown here is derived from an EMBL/GenBank/DDBJ whole genome shotgun (WGS) entry which is preliminary data.</text>
</comment>
<dbReference type="GO" id="GO:0016020">
    <property type="term" value="C:membrane"/>
    <property type="evidence" value="ECO:0007669"/>
    <property type="project" value="UniProtKB-SubCell"/>
</dbReference>
<evidence type="ECO:0000256" key="8">
    <source>
        <dbReference type="SAM" id="MobiDB-lite"/>
    </source>
</evidence>
<sequence>MAWKPQGGGGPWGGGGGNGGGPWGGGGGSSGGGNQPPDIEEMLRRSQDSFKNFMPGGFGSGRAVMLAVLAIFVLWLGSGTYRVDAGHQGVVLLFGKHVSSENPGLHWYFPAPIGSVLTPNVEAVRRIDVGFRGAGEAAAAFGRVATNGRDVLEESLMLTQDQNIIDVDFTVQWKVKDAAQYLFNIRDPEVTVKLAAESAMREIIGQTDLEKALTSDRELVADGTRILLQEILDRYNSGIMIIQVQLLKGDPPAQVIEAFNDVQSARQDLDRLKNEAQSYANKILPTAEGQAAKMVQQAEAYKEQVTKEADGEAKRFLSVYASYKVAKDVTTQRLYLEAMEDILKHSNKVILDKNGGGVVPYLALPELQKQSGGQK</sequence>
<dbReference type="RefSeq" id="WP_069957544.1">
    <property type="nucleotide sequence ID" value="NZ_MCGG01000019.1"/>
</dbReference>
<keyword evidence="4" id="KW-1133">Transmembrane helix</keyword>
<dbReference type="SUPFAM" id="SSF117892">
    <property type="entry name" value="Band 7/SPFH domain"/>
    <property type="match status" value="1"/>
</dbReference>
<evidence type="ECO:0000259" key="9">
    <source>
        <dbReference type="SMART" id="SM00244"/>
    </source>
</evidence>
<evidence type="ECO:0000256" key="3">
    <source>
        <dbReference type="ARBA" id="ARBA00022692"/>
    </source>
</evidence>
<dbReference type="InterPro" id="IPR050710">
    <property type="entry name" value="Band7/mec-2_domain"/>
</dbReference>
<feature type="region of interest" description="Disordered" evidence="8">
    <location>
        <begin position="1"/>
        <end position="40"/>
    </location>
</feature>
<name>A0A1E5Q8T2_9PROT</name>
<organism evidence="10 11">
    <name type="scientific">Magnetovibrio blakemorei</name>
    <dbReference type="NCBI Taxonomy" id="28181"/>
    <lineage>
        <taxon>Bacteria</taxon>
        <taxon>Pseudomonadati</taxon>
        <taxon>Pseudomonadota</taxon>
        <taxon>Alphaproteobacteria</taxon>
        <taxon>Rhodospirillales</taxon>
        <taxon>Magnetovibrionaceae</taxon>
        <taxon>Magnetovibrio</taxon>
    </lineage>
</organism>
<evidence type="ECO:0000256" key="6">
    <source>
        <dbReference type="RuleBase" id="RU364113"/>
    </source>
</evidence>
<accession>A0A1E5Q8T2</accession>
<dbReference type="Pfam" id="PF01145">
    <property type="entry name" value="Band_7"/>
    <property type="match status" value="1"/>
</dbReference>
<dbReference type="OrthoDB" id="9779595at2"/>
<dbReference type="Gene3D" id="3.30.479.30">
    <property type="entry name" value="Band 7 domain"/>
    <property type="match status" value="1"/>
</dbReference>
<dbReference type="AlphaFoldDB" id="A0A1E5Q8T2"/>
<dbReference type="InterPro" id="IPR001107">
    <property type="entry name" value="Band_7"/>
</dbReference>
<keyword evidence="7" id="KW-0175">Coiled coil</keyword>
<dbReference type="SMART" id="SM00244">
    <property type="entry name" value="PHB"/>
    <property type="match status" value="1"/>
</dbReference>
<dbReference type="NCBIfam" id="TIGR01933">
    <property type="entry name" value="hflK"/>
    <property type="match status" value="1"/>
</dbReference>
<evidence type="ECO:0000313" key="10">
    <source>
        <dbReference type="EMBL" id="OEJ67837.1"/>
    </source>
</evidence>
<comment type="similarity">
    <text evidence="2 6">Belongs to the band 7/mec-2 family. HflK subfamily.</text>
</comment>
<dbReference type="InterPro" id="IPR010201">
    <property type="entry name" value="HflK"/>
</dbReference>
<evidence type="ECO:0000256" key="4">
    <source>
        <dbReference type="ARBA" id="ARBA00022989"/>
    </source>
</evidence>
<feature type="compositionally biased region" description="Gly residues" evidence="8">
    <location>
        <begin position="1"/>
        <end position="34"/>
    </location>
</feature>
<evidence type="ECO:0000256" key="2">
    <source>
        <dbReference type="ARBA" id="ARBA00006971"/>
    </source>
</evidence>
<keyword evidence="5" id="KW-0472">Membrane</keyword>
<evidence type="ECO:0000313" key="11">
    <source>
        <dbReference type="Proteomes" id="UP000095347"/>
    </source>
</evidence>